<dbReference type="Pfam" id="PF07734">
    <property type="entry name" value="FBA_1"/>
    <property type="match status" value="1"/>
</dbReference>
<protein>
    <recommendedName>
        <fullName evidence="1">F-box associated beta-propeller type 1 domain-containing protein</fullName>
    </recommendedName>
</protein>
<feature type="domain" description="F-box associated beta-propeller type 1" evidence="1">
    <location>
        <begin position="102"/>
        <end position="303"/>
    </location>
</feature>
<dbReference type="PANTHER" id="PTHR31672:SF13">
    <property type="entry name" value="F-BOX PROTEIN CPR30-LIKE"/>
    <property type="match status" value="1"/>
</dbReference>
<keyword evidence="3" id="KW-1185">Reference proteome</keyword>
<proteinExistence type="predicted"/>
<evidence type="ECO:0000259" key="1">
    <source>
        <dbReference type="Pfam" id="PF07734"/>
    </source>
</evidence>
<reference evidence="2 3" key="1">
    <citation type="journal article" date="2020" name="Mol. Plant">
        <title>The Chromosome-Based Rubber Tree Genome Provides New Insights into Spurge Genome Evolution and Rubber Biosynthesis.</title>
        <authorList>
            <person name="Liu J."/>
            <person name="Shi C."/>
            <person name="Shi C.C."/>
            <person name="Li W."/>
            <person name="Zhang Q.J."/>
            <person name="Zhang Y."/>
            <person name="Li K."/>
            <person name="Lu H.F."/>
            <person name="Shi C."/>
            <person name="Zhu S.T."/>
            <person name="Xiao Z.Y."/>
            <person name="Nan H."/>
            <person name="Yue Y."/>
            <person name="Zhu X.G."/>
            <person name="Wu Y."/>
            <person name="Hong X.N."/>
            <person name="Fan G.Y."/>
            <person name="Tong Y."/>
            <person name="Zhang D."/>
            <person name="Mao C.L."/>
            <person name="Liu Y.L."/>
            <person name="Hao S.J."/>
            <person name="Liu W.Q."/>
            <person name="Lv M.Q."/>
            <person name="Zhang H.B."/>
            <person name="Liu Y."/>
            <person name="Hu-Tang G.R."/>
            <person name="Wang J.P."/>
            <person name="Wang J.H."/>
            <person name="Sun Y.H."/>
            <person name="Ni S.B."/>
            <person name="Chen W.B."/>
            <person name="Zhang X.C."/>
            <person name="Jiao Y.N."/>
            <person name="Eichler E.E."/>
            <person name="Li G.H."/>
            <person name="Liu X."/>
            <person name="Gao L.Z."/>
        </authorList>
    </citation>
    <scope>NUCLEOTIDE SEQUENCE [LARGE SCALE GENOMIC DNA]</scope>
    <source>
        <strain evidence="3">cv. GT1</strain>
        <tissue evidence="2">Leaf</tissue>
    </source>
</reference>
<organism evidence="2 3">
    <name type="scientific">Hevea brasiliensis</name>
    <name type="common">Para rubber tree</name>
    <name type="synonym">Siphonia brasiliensis</name>
    <dbReference type="NCBI Taxonomy" id="3981"/>
    <lineage>
        <taxon>Eukaryota</taxon>
        <taxon>Viridiplantae</taxon>
        <taxon>Streptophyta</taxon>
        <taxon>Embryophyta</taxon>
        <taxon>Tracheophyta</taxon>
        <taxon>Spermatophyta</taxon>
        <taxon>Magnoliopsida</taxon>
        <taxon>eudicotyledons</taxon>
        <taxon>Gunneridae</taxon>
        <taxon>Pentapetalae</taxon>
        <taxon>rosids</taxon>
        <taxon>fabids</taxon>
        <taxon>Malpighiales</taxon>
        <taxon>Euphorbiaceae</taxon>
        <taxon>Crotonoideae</taxon>
        <taxon>Micrandreae</taxon>
        <taxon>Hevea</taxon>
    </lineage>
</organism>
<dbReference type="EMBL" id="JAAGAX010000003">
    <property type="protein sequence ID" value="KAF2318754.1"/>
    <property type="molecule type" value="Genomic_DNA"/>
</dbReference>
<name>A0A6A6N067_HEVBR</name>
<evidence type="ECO:0000313" key="3">
    <source>
        <dbReference type="Proteomes" id="UP000467840"/>
    </source>
</evidence>
<dbReference type="InterPro" id="IPR017451">
    <property type="entry name" value="F-box-assoc_interact_dom"/>
</dbReference>
<sequence length="403" mass="45818">MIFSPKFYAVYRLRLSYASDACQKHVVPVLTAQISFTSILIDPSKQVPIVASLLMKIFAVDLDSSDRYPVELHRPHKTFVDTVESVYDSITKERIVRPSKFYSDVFGSCNGLLAMYNANSISLWNQSTKKHQIIPKFWNHDEYDGCDKILVGFGHDSINNDYKVIMMFQRNSMSLPYIKNHKIRVMVYSLKGNSSKRIEGLNEYYLPFCKGDPGVAVNRSLHWVVSSQEKRFDDMILAFDLGNEKFCELPKPHIKKRYRFFVAELGGSLAISCSCMGTAAVEVWVMKEYGITESWTKLFRIYHKQLGISDLAASDLKPLCYSKTGDEVLLVDRFGICSVLYDLEQKSAKRVTIFRSPPEPENEIPVKISANICVRSLVPVNFNSGNAGSSSELQSKKRKRTST</sequence>
<dbReference type="InterPro" id="IPR050796">
    <property type="entry name" value="SCF_F-box_component"/>
</dbReference>
<gene>
    <name evidence="2" type="ORF">GH714_010476</name>
</gene>
<evidence type="ECO:0000313" key="2">
    <source>
        <dbReference type="EMBL" id="KAF2318754.1"/>
    </source>
</evidence>
<accession>A0A6A6N067</accession>
<dbReference type="PANTHER" id="PTHR31672">
    <property type="entry name" value="BNACNNG10540D PROTEIN"/>
    <property type="match status" value="1"/>
</dbReference>
<dbReference type="InterPro" id="IPR006527">
    <property type="entry name" value="F-box-assoc_dom_typ1"/>
</dbReference>
<dbReference type="NCBIfam" id="TIGR01640">
    <property type="entry name" value="F_box_assoc_1"/>
    <property type="match status" value="1"/>
</dbReference>
<dbReference type="AlphaFoldDB" id="A0A6A6N067"/>
<comment type="caution">
    <text evidence="2">The sequence shown here is derived from an EMBL/GenBank/DDBJ whole genome shotgun (WGS) entry which is preliminary data.</text>
</comment>
<dbReference type="Proteomes" id="UP000467840">
    <property type="component" value="Chromosome 10"/>
</dbReference>